<feature type="domain" description="Rhodanese" evidence="1">
    <location>
        <begin position="72"/>
        <end position="145"/>
    </location>
</feature>
<evidence type="ECO:0000313" key="3">
    <source>
        <dbReference type="Proteomes" id="UP000269015"/>
    </source>
</evidence>
<name>A0AAD0YXQ3_CHRID</name>
<accession>A0AAD0YXQ3</accession>
<dbReference type="InterPro" id="IPR050229">
    <property type="entry name" value="GlpE_sulfurtransferase"/>
</dbReference>
<evidence type="ECO:0000313" key="2">
    <source>
        <dbReference type="EMBL" id="AZB18843.1"/>
    </source>
</evidence>
<dbReference type="CDD" id="cd00158">
    <property type="entry name" value="RHOD"/>
    <property type="match status" value="1"/>
</dbReference>
<sequence>MASGISLKSKVVLTELKKQKSFRLLILYANPKPLKMRTKFWGLPMIISLIVIACKTNQSGNISTINIKEIVKSSDVTLVDVRIPEQYTAGTAKNAINIPLGELQNNIETLKGKKVVVFCNKGIQADQAMEILKKNGVEAYDGTTWKNVKAIQDEGVKK</sequence>
<dbReference type="Gene3D" id="3.40.250.10">
    <property type="entry name" value="Rhodanese-like domain"/>
    <property type="match status" value="1"/>
</dbReference>
<dbReference type="PANTHER" id="PTHR43031">
    <property type="entry name" value="FAD-DEPENDENT OXIDOREDUCTASE"/>
    <property type="match status" value="1"/>
</dbReference>
<proteinExistence type="predicted"/>
<dbReference type="PANTHER" id="PTHR43031:SF1">
    <property type="entry name" value="PYRIDINE NUCLEOTIDE-DISULPHIDE OXIDOREDUCTASE"/>
    <property type="match status" value="1"/>
</dbReference>
<gene>
    <name evidence="2" type="ORF">EG352_14160</name>
</gene>
<protein>
    <submittedName>
        <fullName evidence="2">Rhodanese-like domain-containing protein</fullName>
    </submittedName>
</protein>
<dbReference type="EMBL" id="CP033930">
    <property type="protein sequence ID" value="AZB18843.1"/>
    <property type="molecule type" value="Genomic_DNA"/>
</dbReference>
<dbReference type="PROSITE" id="PS50206">
    <property type="entry name" value="RHODANESE_3"/>
    <property type="match status" value="1"/>
</dbReference>
<dbReference type="AlphaFoldDB" id="A0AAD0YXQ3"/>
<dbReference type="Proteomes" id="UP000269015">
    <property type="component" value="Chromosome"/>
</dbReference>
<dbReference type="SUPFAM" id="SSF52821">
    <property type="entry name" value="Rhodanese/Cell cycle control phosphatase"/>
    <property type="match status" value="1"/>
</dbReference>
<dbReference type="SMART" id="SM00450">
    <property type="entry name" value="RHOD"/>
    <property type="match status" value="1"/>
</dbReference>
<evidence type="ECO:0000259" key="1">
    <source>
        <dbReference type="PROSITE" id="PS50206"/>
    </source>
</evidence>
<dbReference type="InterPro" id="IPR001763">
    <property type="entry name" value="Rhodanese-like_dom"/>
</dbReference>
<dbReference type="InterPro" id="IPR036873">
    <property type="entry name" value="Rhodanese-like_dom_sf"/>
</dbReference>
<reference evidence="2 3" key="1">
    <citation type="submission" date="2018-11" db="EMBL/GenBank/DDBJ databases">
        <title>Proposal to divide the Flavobacteriaceae and reorganize its genera based on Amino Acid Identity values calculated from whole genome sequences.</title>
        <authorList>
            <person name="Nicholson A.C."/>
            <person name="Gulvik C.A."/>
            <person name="Whitney A.M."/>
            <person name="Humrighouse B.W."/>
            <person name="Bell M."/>
            <person name="Holmes B."/>
            <person name="Steigerwalt A.G."/>
            <person name="Villarma A."/>
            <person name="Sheth M."/>
            <person name="Batra D."/>
            <person name="Pryor J."/>
            <person name="Bernardet J.-F."/>
            <person name="Hugo C."/>
            <person name="Kampfer P."/>
            <person name="Newman J."/>
            <person name="McQuiston J.R."/>
        </authorList>
    </citation>
    <scope>NUCLEOTIDE SEQUENCE [LARGE SCALE GENOMIC DNA]</scope>
    <source>
        <strain evidence="2 3">H5559</strain>
    </source>
</reference>
<organism evidence="2 3">
    <name type="scientific">Chryseobacterium indologenes</name>
    <name type="common">Flavobacterium indologenes</name>
    <dbReference type="NCBI Taxonomy" id="253"/>
    <lineage>
        <taxon>Bacteria</taxon>
        <taxon>Pseudomonadati</taxon>
        <taxon>Bacteroidota</taxon>
        <taxon>Flavobacteriia</taxon>
        <taxon>Flavobacteriales</taxon>
        <taxon>Weeksellaceae</taxon>
        <taxon>Chryseobacterium group</taxon>
        <taxon>Chryseobacterium</taxon>
    </lineage>
</organism>
<dbReference type="Pfam" id="PF00581">
    <property type="entry name" value="Rhodanese"/>
    <property type="match status" value="1"/>
</dbReference>